<gene>
    <name evidence="8" type="primary">punA</name>
    <name evidence="8" type="ORF">SCARR_01881</name>
</gene>
<feature type="binding site" evidence="6">
    <location>
        <position position="233"/>
    </location>
    <ligand>
        <name>a purine D-ribonucleoside</name>
        <dbReference type="ChEBI" id="CHEBI:142355"/>
    </ligand>
</feature>
<dbReference type="NCBIfam" id="TIGR01697">
    <property type="entry name" value="PNPH-PUNA-XAPA"/>
    <property type="match status" value="1"/>
</dbReference>
<dbReference type="CDD" id="cd09009">
    <property type="entry name" value="PNP-EcPNPII_like"/>
    <property type="match status" value="1"/>
</dbReference>
<dbReference type="InterPro" id="IPR035994">
    <property type="entry name" value="Nucleoside_phosphorylase_sf"/>
</dbReference>
<feature type="binding site" evidence="6">
    <location>
        <position position="210"/>
    </location>
    <ligand>
        <name>phosphate</name>
        <dbReference type="ChEBI" id="CHEBI:43474"/>
    </ligand>
</feature>
<keyword evidence="3 5" id="KW-0328">Glycosyltransferase</keyword>
<dbReference type="EMBL" id="CAAHFH010000001">
    <property type="protein sequence ID" value="VGO19821.1"/>
    <property type="molecule type" value="Genomic_DNA"/>
</dbReference>
<evidence type="ECO:0000313" key="8">
    <source>
        <dbReference type="EMBL" id="VGO19821.1"/>
    </source>
</evidence>
<dbReference type="Proteomes" id="UP000346198">
    <property type="component" value="Unassembled WGS sequence"/>
</dbReference>
<keyword evidence="9" id="KW-1185">Reference proteome</keyword>
<organism evidence="8 9">
    <name type="scientific">Pontiella sulfatireligans</name>
    <dbReference type="NCBI Taxonomy" id="2750658"/>
    <lineage>
        <taxon>Bacteria</taxon>
        <taxon>Pseudomonadati</taxon>
        <taxon>Kiritimatiellota</taxon>
        <taxon>Kiritimatiellia</taxon>
        <taxon>Kiritimatiellales</taxon>
        <taxon>Pontiellaceae</taxon>
        <taxon>Pontiella</taxon>
    </lineage>
</organism>
<comment type="similarity">
    <text evidence="2 5">Belongs to the PNP/MTAP phosphorylase family.</text>
</comment>
<dbReference type="AlphaFoldDB" id="A0A6C2UK87"/>
<dbReference type="InterPro" id="IPR000845">
    <property type="entry name" value="Nucleoside_phosphorylase_d"/>
</dbReference>
<sequence length="274" mass="29176">MNTQINPLTLDSAVEAVQKKWPDAKPKCGLILGSGWGEAIADLQGKELAYAQIPGFGQTGVMGHAGKLLSTEISGMEAFIFQGRRHWYEGEGWTPVILPVYLLHALGAETILLTNASGGIRDDLGPGSLMAISDHINMLGSNPLIGPYNPRLGTRFPDQSEIYAKPLRKKLLQAGADAEGVYIATSGPTFETPAEINQYRAMGADAVGMSTVPEAVVANALGMRVAGLSCICNWAAGISPTKLTHEDVNQTAAEAMPRMKKTITRFLEKLAGEA</sequence>
<name>A0A6C2UK87_9BACT</name>
<feature type="binding site" evidence="6">
    <location>
        <position position="116"/>
    </location>
    <ligand>
        <name>phosphate</name>
        <dbReference type="ChEBI" id="CHEBI:43474"/>
    </ligand>
</feature>
<dbReference type="GO" id="GO:0004731">
    <property type="term" value="F:purine-nucleoside phosphorylase activity"/>
    <property type="evidence" value="ECO:0007669"/>
    <property type="project" value="UniProtKB-EC"/>
</dbReference>
<dbReference type="SUPFAM" id="SSF53167">
    <property type="entry name" value="Purine and uridine phosphorylases"/>
    <property type="match status" value="1"/>
</dbReference>
<evidence type="ECO:0000256" key="3">
    <source>
        <dbReference type="ARBA" id="ARBA00022676"/>
    </source>
</evidence>
<evidence type="ECO:0000256" key="1">
    <source>
        <dbReference type="ARBA" id="ARBA00005058"/>
    </source>
</evidence>
<dbReference type="Pfam" id="PF01048">
    <property type="entry name" value="PNP_UDP_1"/>
    <property type="match status" value="1"/>
</dbReference>
<accession>A0A6C2UK87</accession>
<feature type="binding site" evidence="6">
    <location>
        <position position="191"/>
    </location>
    <ligand>
        <name>a purine D-ribonucleoside</name>
        <dbReference type="ChEBI" id="CHEBI:142355"/>
    </ligand>
</feature>
<evidence type="ECO:0000256" key="4">
    <source>
        <dbReference type="ARBA" id="ARBA00022679"/>
    </source>
</evidence>
<dbReference type="PIRSF" id="PIRSF000477">
    <property type="entry name" value="PurNPase"/>
    <property type="match status" value="1"/>
</dbReference>
<protein>
    <recommendedName>
        <fullName evidence="5">Purine nucleoside phosphorylase</fullName>
        <ecNumber evidence="5">2.4.2.1</ecNumber>
    </recommendedName>
    <alternativeName>
        <fullName evidence="5">Inosine-guanosine phosphorylase</fullName>
    </alternativeName>
</protein>
<dbReference type="NCBIfam" id="NF006054">
    <property type="entry name" value="PRK08202.1"/>
    <property type="match status" value="1"/>
</dbReference>
<dbReference type="EC" id="2.4.2.1" evidence="5"/>
<feature type="binding site" evidence="6">
    <location>
        <begin position="84"/>
        <end position="86"/>
    </location>
    <ligand>
        <name>phosphate</name>
        <dbReference type="ChEBI" id="CHEBI:43474"/>
    </ligand>
</feature>
<dbReference type="GO" id="GO:0005737">
    <property type="term" value="C:cytoplasm"/>
    <property type="evidence" value="ECO:0007669"/>
    <property type="project" value="TreeGrafter"/>
</dbReference>
<dbReference type="PANTHER" id="PTHR11904:SF9">
    <property type="entry name" value="PURINE NUCLEOSIDE PHOSPHORYLASE-RELATED"/>
    <property type="match status" value="1"/>
</dbReference>
<evidence type="ECO:0000313" key="9">
    <source>
        <dbReference type="Proteomes" id="UP000346198"/>
    </source>
</evidence>
<keyword evidence="4 5" id="KW-0808">Transferase</keyword>
<comment type="pathway">
    <text evidence="1 5">Purine metabolism; purine nucleoside salvage.</text>
</comment>
<evidence type="ECO:0000256" key="5">
    <source>
        <dbReference type="PIRNR" id="PIRNR000477"/>
    </source>
</evidence>
<dbReference type="InterPro" id="IPR011268">
    <property type="entry name" value="Purine_phosphorylase"/>
</dbReference>
<dbReference type="RefSeq" id="WP_136061278.1">
    <property type="nucleotide sequence ID" value="NZ_CAAHFH010000001.1"/>
</dbReference>
<evidence type="ECO:0000256" key="2">
    <source>
        <dbReference type="ARBA" id="ARBA00006751"/>
    </source>
</evidence>
<dbReference type="UniPathway" id="UPA00606"/>
<comment type="function">
    <text evidence="5">The purine nucleoside phosphorylases catalyze the phosphorolytic breakdown of the N-glycosidic bond in the beta-(deoxy)ribonucleoside molecules, with the formation of the corresponding free purine bases and pentose-1-phosphate.</text>
</comment>
<dbReference type="PANTHER" id="PTHR11904">
    <property type="entry name" value="METHYLTHIOADENOSINE/PURINE NUCLEOSIDE PHOSPHORYLASE"/>
    <property type="match status" value="1"/>
</dbReference>
<proteinExistence type="inferred from homology"/>
<dbReference type="Gene3D" id="3.40.50.1580">
    <property type="entry name" value="Nucleoside phosphorylase domain"/>
    <property type="match status" value="1"/>
</dbReference>
<reference evidence="8 9" key="1">
    <citation type="submission" date="2019-04" db="EMBL/GenBank/DDBJ databases">
        <authorList>
            <person name="Van Vliet M D."/>
        </authorList>
    </citation>
    <scope>NUCLEOTIDE SEQUENCE [LARGE SCALE GENOMIC DNA]</scope>
    <source>
        <strain evidence="8 9">F21</strain>
    </source>
</reference>
<feature type="binding site" evidence="6">
    <location>
        <position position="34"/>
    </location>
    <ligand>
        <name>phosphate</name>
        <dbReference type="ChEBI" id="CHEBI:43474"/>
    </ligand>
</feature>
<feature type="domain" description="Nucleoside phosphorylase" evidence="7">
    <location>
        <begin position="29"/>
        <end position="268"/>
    </location>
</feature>
<dbReference type="GO" id="GO:0009116">
    <property type="term" value="P:nucleoside metabolic process"/>
    <property type="evidence" value="ECO:0007669"/>
    <property type="project" value="InterPro"/>
</dbReference>
<evidence type="ECO:0000259" key="7">
    <source>
        <dbReference type="Pfam" id="PF01048"/>
    </source>
</evidence>
<feature type="binding site" evidence="6">
    <location>
        <position position="64"/>
    </location>
    <ligand>
        <name>phosphate</name>
        <dbReference type="ChEBI" id="CHEBI:43474"/>
    </ligand>
</feature>
<evidence type="ECO:0000256" key="6">
    <source>
        <dbReference type="PIRSR" id="PIRSR000477-2"/>
    </source>
</evidence>